<reference evidence="2 3" key="1">
    <citation type="submission" date="2015-12" db="EMBL/GenBank/DDBJ databases">
        <title>Bacillus cereus Group isolate.</title>
        <authorList>
            <person name="Kovac J."/>
        </authorList>
    </citation>
    <scope>NUCLEOTIDE SEQUENCE [LARGE SCALE GENOMIC DNA]</scope>
    <source>
        <strain evidence="2 3">FSL W8-0275</strain>
    </source>
</reference>
<protein>
    <submittedName>
        <fullName evidence="2">ATP/GTP-binding protein</fullName>
    </submittedName>
</protein>
<dbReference type="SUPFAM" id="SSF52540">
    <property type="entry name" value="P-loop containing nucleoside triphosphate hydrolases"/>
    <property type="match status" value="1"/>
</dbReference>
<dbReference type="InterPro" id="IPR027417">
    <property type="entry name" value="P-loop_NTPase"/>
</dbReference>
<dbReference type="AlphaFoldDB" id="A0A150B5M5"/>
<comment type="caution">
    <text evidence="2">The sequence shown here is derived from an EMBL/GenBank/DDBJ whole genome shotgun (WGS) entry which is preliminary data.</text>
</comment>
<feature type="domain" description="AAA+ ATPase" evidence="1">
    <location>
        <begin position="266"/>
        <end position="419"/>
    </location>
</feature>
<dbReference type="InterPro" id="IPR003593">
    <property type="entry name" value="AAA+_ATPase"/>
</dbReference>
<accession>A0A150B5M5</accession>
<evidence type="ECO:0000259" key="1">
    <source>
        <dbReference type="SMART" id="SM00382"/>
    </source>
</evidence>
<sequence>MIIYNETSKDFLEHIRDKQIGYVLKNNLLNKMNKVVSDSEIRSWERSLPQMAKLLRDVELKEDTHVLLEYKLPSTEKRIDFLITGQDEAGTDNALIVELKQWEKATIAEGDGIVKTFLGGRERETVHPSYQASSYKRFLQNFNESLYDESAISLHSCAYLHNYIMDRDEEPLLDNRYERYLQESPIYFQFDDRVLAENISKLVSNGNGGEIAAAIETGRIHPSKKLVERAKSLIEGNEEFILLDEQKVAYEKIVNMYDQMKTRKDQKQVILIKGGPGTGKSVIGLHVMSHMLKEEAYVEYITPNQAFREVLRKKMIGTSGFVELRDLFKGSASYVDTSENYFDVLICDEAHRLKEHGHMKKKIAGENQATQIMRSSRISVFFIDDSQKISKKDIGSVALLKEEAAKIGAEVHVVELDSQYRCSGSGNYIEWLDSILGDENNSVVLEGDFDFKVISDPHTLREEIIEKRGGRLLAGYAWEWTKNTKGKELAHDVVIKDHNFNLPWNDPNRIDWAIHPDCANQIGCIHTVQGLEMDYVGVIIGNDLGYDKETGTLIIRRDEFKDKGAKPAKPKKGQIDPLITLVKNTYKTLMTRGMKGCYVYCCDRELEKFLVDCISRYSHEK</sequence>
<organism evidence="2 3">
    <name type="scientific">Bacillus cereus</name>
    <dbReference type="NCBI Taxonomy" id="1396"/>
    <lineage>
        <taxon>Bacteria</taxon>
        <taxon>Bacillati</taxon>
        <taxon>Bacillota</taxon>
        <taxon>Bacilli</taxon>
        <taxon>Bacillales</taxon>
        <taxon>Bacillaceae</taxon>
        <taxon>Bacillus</taxon>
        <taxon>Bacillus cereus group</taxon>
    </lineage>
</organism>
<dbReference type="PATRIC" id="fig|1396.432.peg.4179"/>
<evidence type="ECO:0000313" key="3">
    <source>
        <dbReference type="Proteomes" id="UP000075591"/>
    </source>
</evidence>
<gene>
    <name evidence="2" type="ORF">AT274_08325</name>
</gene>
<dbReference type="InterPro" id="IPR018647">
    <property type="entry name" value="SLFN_3-like_DNA/RNA_helicase"/>
</dbReference>
<evidence type="ECO:0000313" key="2">
    <source>
        <dbReference type="EMBL" id="KXX99629.1"/>
    </source>
</evidence>
<dbReference type="EMBL" id="LOMT01000057">
    <property type="protein sequence ID" value="KXX99629.1"/>
    <property type="molecule type" value="Genomic_DNA"/>
</dbReference>
<dbReference type="SMART" id="SM00382">
    <property type="entry name" value="AAA"/>
    <property type="match status" value="1"/>
</dbReference>
<dbReference type="Proteomes" id="UP000075591">
    <property type="component" value="Unassembled WGS sequence"/>
</dbReference>
<proteinExistence type="predicted"/>
<dbReference type="Gene3D" id="3.40.50.300">
    <property type="entry name" value="P-loop containing nucleotide triphosphate hydrolases"/>
    <property type="match status" value="1"/>
</dbReference>
<dbReference type="RefSeq" id="WP_046946972.1">
    <property type="nucleotide sequence ID" value="NZ_JARPVK010000011.1"/>
</dbReference>
<dbReference type="Pfam" id="PF09848">
    <property type="entry name" value="SLFN-g3_helicase"/>
    <property type="match status" value="1"/>
</dbReference>
<name>A0A150B5M5_BACCE</name>